<reference evidence="1" key="1">
    <citation type="submission" date="2020-04" db="EMBL/GenBank/DDBJ databases">
        <authorList>
            <person name="Alioto T."/>
            <person name="Alioto T."/>
            <person name="Gomez Garrido J."/>
        </authorList>
    </citation>
    <scope>NUCLEOTIDE SEQUENCE</scope>
    <source>
        <strain evidence="1">A484AB</strain>
    </source>
</reference>
<sequence>MTVMDVGKGNQMSLSSSISHHQFRQLEKENFDAERSDFITPTQFNTVVEAVKEHLKNNFLPQPLFISVISTESKPCKDGRKQAKKLRKNKKRS</sequence>
<comment type="caution">
    <text evidence="1">The sequence shown here is derived from an EMBL/GenBank/DDBJ whole genome shotgun (WGS) entry which is preliminary data.</text>
</comment>
<gene>
    <name evidence="1" type="ORF">PACLA_8A036110</name>
</gene>
<dbReference type="AlphaFoldDB" id="A0A7D9E0R1"/>
<accession>A0A7D9E0R1</accession>
<dbReference type="EMBL" id="CACRXK020003437">
    <property type="protein sequence ID" value="CAB3998777.1"/>
    <property type="molecule type" value="Genomic_DNA"/>
</dbReference>
<keyword evidence="2" id="KW-1185">Reference proteome</keyword>
<evidence type="ECO:0000313" key="2">
    <source>
        <dbReference type="Proteomes" id="UP001152795"/>
    </source>
</evidence>
<protein>
    <submittedName>
        <fullName evidence="1">Uncharacterized protein</fullName>
    </submittedName>
</protein>
<dbReference type="Proteomes" id="UP001152795">
    <property type="component" value="Unassembled WGS sequence"/>
</dbReference>
<proteinExistence type="predicted"/>
<evidence type="ECO:0000313" key="1">
    <source>
        <dbReference type="EMBL" id="CAB3998777.1"/>
    </source>
</evidence>
<name>A0A7D9E0R1_PARCT</name>
<organism evidence="1 2">
    <name type="scientific">Paramuricea clavata</name>
    <name type="common">Red gorgonian</name>
    <name type="synonym">Violescent sea-whip</name>
    <dbReference type="NCBI Taxonomy" id="317549"/>
    <lineage>
        <taxon>Eukaryota</taxon>
        <taxon>Metazoa</taxon>
        <taxon>Cnidaria</taxon>
        <taxon>Anthozoa</taxon>
        <taxon>Octocorallia</taxon>
        <taxon>Malacalcyonacea</taxon>
        <taxon>Plexauridae</taxon>
        <taxon>Paramuricea</taxon>
    </lineage>
</organism>